<accession>L5M889</accession>
<dbReference type="Proteomes" id="UP000010556">
    <property type="component" value="Unassembled WGS sequence"/>
</dbReference>
<feature type="compositionally biased region" description="Low complexity" evidence="1">
    <location>
        <begin position="13"/>
        <end position="28"/>
    </location>
</feature>
<evidence type="ECO:0000313" key="3">
    <source>
        <dbReference type="Proteomes" id="UP000010556"/>
    </source>
</evidence>
<dbReference type="AlphaFoldDB" id="L5M889"/>
<keyword evidence="3" id="KW-1185">Reference proteome</keyword>
<organism evidence="2 3">
    <name type="scientific">Myotis davidii</name>
    <name type="common">David's myotis</name>
    <dbReference type="NCBI Taxonomy" id="225400"/>
    <lineage>
        <taxon>Eukaryota</taxon>
        <taxon>Metazoa</taxon>
        <taxon>Chordata</taxon>
        <taxon>Craniata</taxon>
        <taxon>Vertebrata</taxon>
        <taxon>Euteleostomi</taxon>
        <taxon>Mammalia</taxon>
        <taxon>Eutheria</taxon>
        <taxon>Laurasiatheria</taxon>
        <taxon>Chiroptera</taxon>
        <taxon>Yangochiroptera</taxon>
        <taxon>Vespertilionidae</taxon>
        <taxon>Myotis</taxon>
    </lineage>
</organism>
<proteinExistence type="predicted"/>
<reference evidence="3" key="1">
    <citation type="journal article" date="2013" name="Science">
        <title>Comparative analysis of bat genomes provides insight into the evolution of flight and immunity.</title>
        <authorList>
            <person name="Zhang G."/>
            <person name="Cowled C."/>
            <person name="Shi Z."/>
            <person name="Huang Z."/>
            <person name="Bishop-Lilly K.A."/>
            <person name="Fang X."/>
            <person name="Wynne J.W."/>
            <person name="Xiong Z."/>
            <person name="Baker M.L."/>
            <person name="Zhao W."/>
            <person name="Tachedjian M."/>
            <person name="Zhu Y."/>
            <person name="Zhou P."/>
            <person name="Jiang X."/>
            <person name="Ng J."/>
            <person name="Yang L."/>
            <person name="Wu L."/>
            <person name="Xiao J."/>
            <person name="Feng Y."/>
            <person name="Chen Y."/>
            <person name="Sun X."/>
            <person name="Zhang Y."/>
            <person name="Marsh G.A."/>
            <person name="Crameri G."/>
            <person name="Broder C.C."/>
            <person name="Frey K.G."/>
            <person name="Wang L.F."/>
            <person name="Wang J."/>
        </authorList>
    </citation>
    <scope>NUCLEOTIDE SEQUENCE [LARGE SCALE GENOMIC DNA]</scope>
</reference>
<dbReference type="EMBL" id="KB103224">
    <property type="protein sequence ID" value="ELK34475.1"/>
    <property type="molecule type" value="Genomic_DNA"/>
</dbReference>
<name>L5M889_MYODS</name>
<feature type="region of interest" description="Disordered" evidence="1">
    <location>
        <begin position="1"/>
        <end position="41"/>
    </location>
</feature>
<sequence length="72" mass="7042">MFSHSGERSSVMARAPGPGIKIAAAGTAEPPADQADPWNVGSEGCEQLHEKSVSVSVGAGALVGGPAGTPTV</sequence>
<evidence type="ECO:0000256" key="1">
    <source>
        <dbReference type="SAM" id="MobiDB-lite"/>
    </source>
</evidence>
<protein>
    <submittedName>
        <fullName evidence="2">Uncharacterized protein</fullName>
    </submittedName>
</protein>
<evidence type="ECO:0000313" key="2">
    <source>
        <dbReference type="EMBL" id="ELK34475.1"/>
    </source>
</evidence>
<gene>
    <name evidence="2" type="ORF">MDA_GLEAN10016438</name>
</gene>